<dbReference type="PANTHER" id="PTHR47723">
    <property type="entry name" value="OS05G0353850 PROTEIN"/>
    <property type="match status" value="1"/>
</dbReference>
<gene>
    <name evidence="2" type="ORF">Dsin_024454</name>
</gene>
<proteinExistence type="predicted"/>
<dbReference type="InterPro" id="IPR036397">
    <property type="entry name" value="RNaseH_sf"/>
</dbReference>
<sequence length="241" mass="26803">MPCLLSKRAWGRTLVREVLQKLGGGQLEVRNNVVFRGRQANLGMASDSVKFRVVWWFKNHGCRSKEDLTLLLLNINEICVDNASGRPVNNSVWSHPSDNILFFNVDGSSRGNPWEAGIGGSLRDDSGKILCLFSFYLGVIDSSSGEVHTILQACQLIVSNKSLPEHSITIITDSKLAESWIKGEDFENLKLVKLVYDIRQYLQGFQDVDIKFMPRSLNALADSLANSGSGNQGDRLVWGVF</sequence>
<dbReference type="PROSITE" id="PS50879">
    <property type="entry name" value="RNASE_H_1"/>
    <property type="match status" value="1"/>
</dbReference>
<evidence type="ECO:0000259" key="1">
    <source>
        <dbReference type="PROSITE" id="PS50879"/>
    </source>
</evidence>
<dbReference type="Gene3D" id="3.30.420.10">
    <property type="entry name" value="Ribonuclease H-like superfamily/Ribonuclease H"/>
    <property type="match status" value="1"/>
</dbReference>
<protein>
    <recommendedName>
        <fullName evidence="1">RNase H type-1 domain-containing protein</fullName>
    </recommendedName>
</protein>
<dbReference type="InterPro" id="IPR044730">
    <property type="entry name" value="RNase_H-like_dom_plant"/>
</dbReference>
<dbReference type="PANTHER" id="PTHR47723:SF22">
    <property type="entry name" value="RNASE H TYPE-1 DOMAIN-CONTAINING PROTEIN"/>
    <property type="match status" value="1"/>
</dbReference>
<dbReference type="GO" id="GO:0004523">
    <property type="term" value="F:RNA-DNA hybrid ribonuclease activity"/>
    <property type="evidence" value="ECO:0007669"/>
    <property type="project" value="InterPro"/>
</dbReference>
<accession>A0AAE0DXE8</accession>
<dbReference type="GO" id="GO:0003676">
    <property type="term" value="F:nucleic acid binding"/>
    <property type="evidence" value="ECO:0007669"/>
    <property type="project" value="InterPro"/>
</dbReference>
<reference evidence="2" key="1">
    <citation type="journal article" date="2023" name="Plant J.">
        <title>Genome sequences and population genomics provide insights into the demographic history, inbreeding, and mutation load of two 'living fossil' tree species of Dipteronia.</title>
        <authorList>
            <person name="Feng Y."/>
            <person name="Comes H.P."/>
            <person name="Chen J."/>
            <person name="Zhu S."/>
            <person name="Lu R."/>
            <person name="Zhang X."/>
            <person name="Li P."/>
            <person name="Qiu J."/>
            <person name="Olsen K.M."/>
            <person name="Qiu Y."/>
        </authorList>
    </citation>
    <scope>NUCLEOTIDE SEQUENCE</scope>
    <source>
        <tissue evidence="2">Leaf</tissue>
    </source>
</reference>
<name>A0AAE0DXE8_9ROSI</name>
<evidence type="ECO:0000313" key="3">
    <source>
        <dbReference type="Proteomes" id="UP001281410"/>
    </source>
</evidence>
<dbReference type="EMBL" id="JANJYJ010000008">
    <property type="protein sequence ID" value="KAK3193144.1"/>
    <property type="molecule type" value="Genomic_DNA"/>
</dbReference>
<dbReference type="CDD" id="cd06222">
    <property type="entry name" value="RNase_H_like"/>
    <property type="match status" value="1"/>
</dbReference>
<feature type="domain" description="RNase H type-1" evidence="1">
    <location>
        <begin position="97"/>
        <end position="230"/>
    </location>
</feature>
<dbReference type="AlphaFoldDB" id="A0AAE0DXE8"/>
<keyword evidence="3" id="KW-1185">Reference proteome</keyword>
<evidence type="ECO:0000313" key="2">
    <source>
        <dbReference type="EMBL" id="KAK3193144.1"/>
    </source>
</evidence>
<dbReference type="Pfam" id="PF13456">
    <property type="entry name" value="RVT_3"/>
    <property type="match status" value="1"/>
</dbReference>
<dbReference type="SUPFAM" id="SSF53098">
    <property type="entry name" value="Ribonuclease H-like"/>
    <property type="match status" value="1"/>
</dbReference>
<organism evidence="2 3">
    <name type="scientific">Dipteronia sinensis</name>
    <dbReference type="NCBI Taxonomy" id="43782"/>
    <lineage>
        <taxon>Eukaryota</taxon>
        <taxon>Viridiplantae</taxon>
        <taxon>Streptophyta</taxon>
        <taxon>Embryophyta</taxon>
        <taxon>Tracheophyta</taxon>
        <taxon>Spermatophyta</taxon>
        <taxon>Magnoliopsida</taxon>
        <taxon>eudicotyledons</taxon>
        <taxon>Gunneridae</taxon>
        <taxon>Pentapetalae</taxon>
        <taxon>rosids</taxon>
        <taxon>malvids</taxon>
        <taxon>Sapindales</taxon>
        <taxon>Sapindaceae</taxon>
        <taxon>Hippocastanoideae</taxon>
        <taxon>Acereae</taxon>
        <taxon>Dipteronia</taxon>
    </lineage>
</organism>
<comment type="caution">
    <text evidence="2">The sequence shown here is derived from an EMBL/GenBank/DDBJ whole genome shotgun (WGS) entry which is preliminary data.</text>
</comment>
<dbReference type="InterPro" id="IPR012337">
    <property type="entry name" value="RNaseH-like_sf"/>
</dbReference>
<dbReference type="InterPro" id="IPR053151">
    <property type="entry name" value="RNase_H-like"/>
</dbReference>
<dbReference type="InterPro" id="IPR002156">
    <property type="entry name" value="RNaseH_domain"/>
</dbReference>
<dbReference type="Proteomes" id="UP001281410">
    <property type="component" value="Unassembled WGS sequence"/>
</dbReference>